<comment type="caution">
    <text evidence="2">The sequence shown here is derived from an EMBL/GenBank/DDBJ whole genome shotgun (WGS) entry which is preliminary data.</text>
</comment>
<feature type="compositionally biased region" description="Basic and acidic residues" evidence="1">
    <location>
        <begin position="1"/>
        <end position="13"/>
    </location>
</feature>
<evidence type="ECO:0000256" key="1">
    <source>
        <dbReference type="SAM" id="MobiDB-lite"/>
    </source>
</evidence>
<sequence length="161" mass="16544">MYGRSHREASDGRRGRHRTLPTVDLAVQRDTEAQARYGRLAPGNSEAAADNFRSGPGCGWRPSPDGPVRRGGALLCRGGGTLMRGVARAPGGLLSCPCLPGWLECFPWPLVVGSDSAAAAAQGRGLPAVLTRGCSERNGAGAGVRGGVPTLTGALEKTLGL</sequence>
<feature type="region of interest" description="Disordered" evidence="1">
    <location>
        <begin position="1"/>
        <end position="20"/>
    </location>
</feature>
<dbReference type="EMBL" id="JANPWB010000014">
    <property type="protein sequence ID" value="KAJ1100602.1"/>
    <property type="molecule type" value="Genomic_DNA"/>
</dbReference>
<keyword evidence="3" id="KW-1185">Reference proteome</keyword>
<gene>
    <name evidence="2" type="ORF">NDU88_005683</name>
</gene>
<feature type="region of interest" description="Disordered" evidence="1">
    <location>
        <begin position="44"/>
        <end position="65"/>
    </location>
</feature>
<name>A0AAV7MAP9_PLEWA</name>
<dbReference type="AlphaFoldDB" id="A0AAV7MAP9"/>
<reference evidence="2" key="1">
    <citation type="journal article" date="2022" name="bioRxiv">
        <title>Sequencing and chromosome-scale assembly of the giantPleurodeles waltlgenome.</title>
        <authorList>
            <person name="Brown T."/>
            <person name="Elewa A."/>
            <person name="Iarovenko S."/>
            <person name="Subramanian E."/>
            <person name="Araus A.J."/>
            <person name="Petzold A."/>
            <person name="Susuki M."/>
            <person name="Suzuki K.-i.T."/>
            <person name="Hayashi T."/>
            <person name="Toyoda A."/>
            <person name="Oliveira C."/>
            <person name="Osipova E."/>
            <person name="Leigh N.D."/>
            <person name="Simon A."/>
            <person name="Yun M.H."/>
        </authorList>
    </citation>
    <scope>NUCLEOTIDE SEQUENCE</scope>
    <source>
        <strain evidence="2">20211129_DDA</strain>
        <tissue evidence="2">Liver</tissue>
    </source>
</reference>
<protein>
    <submittedName>
        <fullName evidence="2">Uncharacterized protein</fullName>
    </submittedName>
</protein>
<evidence type="ECO:0000313" key="3">
    <source>
        <dbReference type="Proteomes" id="UP001066276"/>
    </source>
</evidence>
<evidence type="ECO:0000313" key="2">
    <source>
        <dbReference type="EMBL" id="KAJ1100602.1"/>
    </source>
</evidence>
<dbReference type="Proteomes" id="UP001066276">
    <property type="component" value="Chromosome 10"/>
</dbReference>
<proteinExistence type="predicted"/>
<organism evidence="2 3">
    <name type="scientific">Pleurodeles waltl</name>
    <name type="common">Iberian ribbed newt</name>
    <dbReference type="NCBI Taxonomy" id="8319"/>
    <lineage>
        <taxon>Eukaryota</taxon>
        <taxon>Metazoa</taxon>
        <taxon>Chordata</taxon>
        <taxon>Craniata</taxon>
        <taxon>Vertebrata</taxon>
        <taxon>Euteleostomi</taxon>
        <taxon>Amphibia</taxon>
        <taxon>Batrachia</taxon>
        <taxon>Caudata</taxon>
        <taxon>Salamandroidea</taxon>
        <taxon>Salamandridae</taxon>
        <taxon>Pleurodelinae</taxon>
        <taxon>Pleurodeles</taxon>
    </lineage>
</organism>
<accession>A0AAV7MAP9</accession>